<name>A0ABY7FCI7_MYAAR</name>
<keyword evidence="2" id="KW-1185">Reference proteome</keyword>
<dbReference type="Proteomes" id="UP001164746">
    <property type="component" value="Chromosome 11"/>
</dbReference>
<proteinExistence type="predicted"/>
<reference evidence="1" key="1">
    <citation type="submission" date="2022-11" db="EMBL/GenBank/DDBJ databases">
        <title>Centuries of genome instability and evolution in soft-shell clam transmissible cancer (bioRxiv).</title>
        <authorList>
            <person name="Hart S.F.M."/>
            <person name="Yonemitsu M.A."/>
            <person name="Giersch R.M."/>
            <person name="Beal B.F."/>
            <person name="Arriagada G."/>
            <person name="Davis B.W."/>
            <person name="Ostrander E.A."/>
            <person name="Goff S.P."/>
            <person name="Metzger M.J."/>
        </authorList>
    </citation>
    <scope>NUCLEOTIDE SEQUENCE</scope>
    <source>
        <strain evidence="1">MELC-2E11</strain>
        <tissue evidence="1">Siphon/mantle</tissue>
    </source>
</reference>
<sequence>MEKIVHNGTINSYVDAEGNPLRFKMRDDFIRGKLKECLLHVCQKEEADSLDFEEEWHLETPLGCQMLMEGFINKKSLNKA</sequence>
<protein>
    <submittedName>
        <fullName evidence="1">Uncharacterized protein</fullName>
    </submittedName>
</protein>
<accession>A0ABY7FCI7</accession>
<organism evidence="1 2">
    <name type="scientific">Mya arenaria</name>
    <name type="common">Soft-shell clam</name>
    <dbReference type="NCBI Taxonomy" id="6604"/>
    <lineage>
        <taxon>Eukaryota</taxon>
        <taxon>Metazoa</taxon>
        <taxon>Spiralia</taxon>
        <taxon>Lophotrochozoa</taxon>
        <taxon>Mollusca</taxon>
        <taxon>Bivalvia</taxon>
        <taxon>Autobranchia</taxon>
        <taxon>Heteroconchia</taxon>
        <taxon>Euheterodonta</taxon>
        <taxon>Imparidentia</taxon>
        <taxon>Neoheterodontei</taxon>
        <taxon>Myida</taxon>
        <taxon>Myoidea</taxon>
        <taxon>Myidae</taxon>
        <taxon>Mya</taxon>
    </lineage>
</organism>
<evidence type="ECO:0000313" key="1">
    <source>
        <dbReference type="EMBL" id="WAR19855.1"/>
    </source>
</evidence>
<dbReference type="EMBL" id="CP111022">
    <property type="protein sequence ID" value="WAR19855.1"/>
    <property type="molecule type" value="Genomic_DNA"/>
</dbReference>
<evidence type="ECO:0000313" key="2">
    <source>
        <dbReference type="Proteomes" id="UP001164746"/>
    </source>
</evidence>
<gene>
    <name evidence="1" type="ORF">MAR_001693</name>
</gene>